<proteinExistence type="predicted"/>
<evidence type="ECO:0000313" key="3">
    <source>
        <dbReference type="EMBL" id="JAT67939.1"/>
    </source>
</evidence>
<dbReference type="EMBL" id="GDKF01010683">
    <property type="protein sequence ID" value="JAT67939.1"/>
    <property type="molecule type" value="Transcribed_RNA"/>
</dbReference>
<keyword evidence="2" id="KW-1133">Transmembrane helix</keyword>
<dbReference type="AlphaFoldDB" id="A0A1D1ZM49"/>
<feature type="transmembrane region" description="Helical" evidence="2">
    <location>
        <begin position="196"/>
        <end position="213"/>
    </location>
</feature>
<evidence type="ECO:0000256" key="2">
    <source>
        <dbReference type="SAM" id="Phobius"/>
    </source>
</evidence>
<feature type="transmembrane region" description="Helical" evidence="2">
    <location>
        <begin position="168"/>
        <end position="184"/>
    </location>
</feature>
<name>A0A1D1ZM49_AUXPR</name>
<sequence length="246" mass="27085">MERSEVTGASGYSEGTTTLLGLSQSSRSQRSALSSLLRRGLAGSLAVALSPWRLLLAWASWWSGLLLSALSYLGATPTGFLPYSKYQELGNIVEHMHSREDAFRTTIRELQDKLDANNQDKRKALRKLKSTLSELELTHQRLGEGGGPFDADARKQGPLLTERPSSKSGLHISAAVLALAVWWFYSQDQPALQRKVVFSVLFPLAWAYVAALGSRRPPITLLCCACWFLTGFVAAYRLSAAQRTLL</sequence>
<keyword evidence="2" id="KW-0812">Transmembrane</keyword>
<accession>A0A1D1ZM49</accession>
<feature type="transmembrane region" description="Helical" evidence="2">
    <location>
        <begin position="219"/>
        <end position="238"/>
    </location>
</feature>
<feature type="transmembrane region" description="Helical" evidence="2">
    <location>
        <begin position="54"/>
        <end position="75"/>
    </location>
</feature>
<keyword evidence="2" id="KW-0472">Membrane</keyword>
<evidence type="ECO:0000256" key="1">
    <source>
        <dbReference type="SAM" id="Coils"/>
    </source>
</evidence>
<feature type="coiled-coil region" evidence="1">
    <location>
        <begin position="107"/>
        <end position="138"/>
    </location>
</feature>
<organism evidence="3">
    <name type="scientific">Auxenochlorella protothecoides</name>
    <name type="common">Green microalga</name>
    <name type="synonym">Chlorella protothecoides</name>
    <dbReference type="NCBI Taxonomy" id="3075"/>
    <lineage>
        <taxon>Eukaryota</taxon>
        <taxon>Viridiplantae</taxon>
        <taxon>Chlorophyta</taxon>
        <taxon>core chlorophytes</taxon>
        <taxon>Trebouxiophyceae</taxon>
        <taxon>Chlorellales</taxon>
        <taxon>Chlorellaceae</taxon>
        <taxon>Auxenochlorella</taxon>
    </lineage>
</organism>
<keyword evidence="1" id="KW-0175">Coiled coil</keyword>
<gene>
    <name evidence="3" type="ORF">g.9671</name>
</gene>
<protein>
    <submittedName>
        <fullName evidence="3">Uncharacterized protein</fullName>
    </submittedName>
</protein>
<reference evidence="3" key="1">
    <citation type="submission" date="2015-08" db="EMBL/GenBank/DDBJ databases">
        <authorList>
            <person name="Babu N.S."/>
            <person name="Beckwith C.J."/>
            <person name="Beseler K.G."/>
            <person name="Brison A."/>
            <person name="Carone J.V."/>
            <person name="Caskin T.P."/>
            <person name="Diamond M."/>
            <person name="Durham M.E."/>
            <person name="Foxe J.M."/>
            <person name="Go M."/>
            <person name="Henderson B.A."/>
            <person name="Jones I.B."/>
            <person name="McGettigan J.A."/>
            <person name="Micheletti S.J."/>
            <person name="Nasrallah M.E."/>
            <person name="Ortiz D."/>
            <person name="Piller C.R."/>
            <person name="Privatt S.R."/>
            <person name="Schneider S.L."/>
            <person name="Sharp S."/>
            <person name="Smith T.C."/>
            <person name="Stanton J.D."/>
            <person name="Ullery H.E."/>
            <person name="Wilson R.J."/>
            <person name="Serrano M.G."/>
            <person name="Buck G."/>
            <person name="Lee V."/>
            <person name="Wang Y."/>
            <person name="Carvalho R."/>
            <person name="Voegtly L."/>
            <person name="Shi R."/>
            <person name="Duckworth R."/>
            <person name="Johnson A."/>
            <person name="Loviza R."/>
            <person name="Walstead R."/>
            <person name="Shah Z."/>
            <person name="Kiflezghi M."/>
            <person name="Wade K."/>
            <person name="Ball S.L."/>
            <person name="Bradley K.W."/>
            <person name="Asai D.J."/>
            <person name="Bowman C.A."/>
            <person name="Russell D.A."/>
            <person name="Pope W.H."/>
            <person name="Jacobs-Sera D."/>
            <person name="Hendrix R.W."/>
            <person name="Hatfull G.F."/>
        </authorList>
    </citation>
    <scope>NUCLEOTIDE SEQUENCE</scope>
</reference>